<dbReference type="OrthoDB" id="329751at2157"/>
<proteinExistence type="inferred from homology"/>
<evidence type="ECO:0000256" key="3">
    <source>
        <dbReference type="ARBA" id="ARBA00022741"/>
    </source>
</evidence>
<dbReference type="SUPFAM" id="SSF52490">
    <property type="entry name" value="Tubulin nucleotide-binding domain-like"/>
    <property type="match status" value="1"/>
</dbReference>
<dbReference type="Pfam" id="PF00091">
    <property type="entry name" value="Tubulin"/>
    <property type="match status" value="1"/>
</dbReference>
<comment type="caution">
    <text evidence="6">Lacks conserved residue(s) required for the propagation of feature annotation.</text>
</comment>
<dbReference type="GO" id="GO:0003924">
    <property type="term" value="F:GTPase activity"/>
    <property type="evidence" value="ECO:0007669"/>
    <property type="project" value="InterPro"/>
</dbReference>
<evidence type="ECO:0000256" key="2">
    <source>
        <dbReference type="ARBA" id="ARBA00022490"/>
    </source>
</evidence>
<dbReference type="PANTHER" id="PTHR30314:SF10">
    <property type="entry name" value="TUBULIN-LIKE PROTEIN CETZ"/>
    <property type="match status" value="1"/>
</dbReference>
<dbReference type="SMART" id="SM00864">
    <property type="entry name" value="Tubulin"/>
    <property type="match status" value="1"/>
</dbReference>
<dbReference type="GO" id="GO:0005525">
    <property type="term" value="F:GTP binding"/>
    <property type="evidence" value="ECO:0007669"/>
    <property type="project" value="UniProtKB-UniRule"/>
</dbReference>
<sequence>MKLSLFGVGDAGTRLVDKLLQAELEAGRNFTDGNVLAFNTAAEAFGETDTLPEERQILIGDTHSAVNQYVEPDDDGPDTDAASATDRDHSPGVAGDPELGAEVADDELPEIRRALDLVDDTEVDAAMVVAGFGGGTGCGVGSVLLEELKSIYEIPVYVLGPLPAASESDERALTAARAVRTFVPLADAVLPIDNDSWARSSQPVAEEYDEINEMVATRILSLFAAGESDPATVSEMRIDPADVMRTLDVGGLSSIGHASIEVDTDDEGLLARLMQLLGLAEETPDTQTDAATIKRLVRSALSSKLTLPCDIESTDRVLVILSGPPSEISRKGFETGRYLLEEETGTVEVLAGDEPLPNASEITATVLFSNVTDVPRIDELQERAVAYQREQDAETAVIDTTTSIDGATMIAADDSAAATDGDSEQPFEFHGPEEQRENGDGGGDDAVTADGDAGEMTDGDASEMADDDASEMADDDASEMADDDANEGTDGDAADAPTDTNSTDTPADTDTTVEDDETNTAAATSSDEHESSS</sequence>
<feature type="region of interest" description="Disordered" evidence="7">
    <location>
        <begin position="67"/>
        <end position="99"/>
    </location>
</feature>
<comment type="caution">
    <text evidence="9">The sequence shown here is derived from an EMBL/GenBank/DDBJ whole genome shotgun (WGS) entry which is preliminary data.</text>
</comment>
<dbReference type="Proteomes" id="UP000315385">
    <property type="component" value="Unassembled WGS sequence"/>
</dbReference>
<dbReference type="GO" id="GO:0051301">
    <property type="term" value="P:cell division"/>
    <property type="evidence" value="ECO:0007669"/>
    <property type="project" value="UniProtKB-KW"/>
</dbReference>
<dbReference type="Gene3D" id="3.40.50.1440">
    <property type="entry name" value="Tubulin/FtsZ, GTPase domain"/>
    <property type="match status" value="1"/>
</dbReference>
<dbReference type="InterPro" id="IPR048737">
    <property type="entry name" value="CetZ_C"/>
</dbReference>
<keyword evidence="9" id="KW-0132">Cell division</keyword>
<evidence type="ECO:0000259" key="8">
    <source>
        <dbReference type="SMART" id="SM00864"/>
    </source>
</evidence>
<keyword evidence="10" id="KW-1185">Reference proteome</keyword>
<evidence type="ECO:0000313" key="10">
    <source>
        <dbReference type="Proteomes" id="UP000315385"/>
    </source>
</evidence>
<comment type="subcellular location">
    <subcellularLocation>
        <location evidence="6">Cytoplasm</location>
    </subcellularLocation>
</comment>
<evidence type="ECO:0000256" key="1">
    <source>
        <dbReference type="ARBA" id="ARBA00006877"/>
    </source>
</evidence>
<feature type="binding site" evidence="6">
    <location>
        <position position="167"/>
    </location>
    <ligand>
        <name>GTP</name>
        <dbReference type="ChEBI" id="CHEBI:37565"/>
    </ligand>
</feature>
<dbReference type="AlphaFoldDB" id="A0A544QKX8"/>
<feature type="binding site" evidence="6">
    <location>
        <position position="194"/>
    </location>
    <ligand>
        <name>GTP</name>
        <dbReference type="ChEBI" id="CHEBI:37565"/>
    </ligand>
</feature>
<feature type="compositionally biased region" description="Low complexity" evidence="7">
    <location>
        <begin position="494"/>
        <end position="510"/>
    </location>
</feature>
<feature type="compositionally biased region" description="Acidic residues" evidence="7">
    <location>
        <begin position="452"/>
        <end position="493"/>
    </location>
</feature>
<dbReference type="InterPro" id="IPR003008">
    <property type="entry name" value="Tubulin_FtsZ_GTPase"/>
</dbReference>
<comment type="function">
    <text evidence="6">Involved in cell shape control.</text>
</comment>
<evidence type="ECO:0000313" key="9">
    <source>
        <dbReference type="EMBL" id="TQQ79026.1"/>
    </source>
</evidence>
<evidence type="ECO:0000256" key="7">
    <source>
        <dbReference type="SAM" id="MobiDB-lite"/>
    </source>
</evidence>
<dbReference type="InterPro" id="IPR045061">
    <property type="entry name" value="FtsZ/CetZ"/>
</dbReference>
<dbReference type="HAMAP" id="MF_01946">
    <property type="entry name" value="CetZ"/>
    <property type="match status" value="1"/>
</dbReference>
<evidence type="ECO:0000256" key="6">
    <source>
        <dbReference type="HAMAP-Rule" id="MF_01946"/>
    </source>
</evidence>
<organism evidence="9 10">
    <name type="scientific">Halonotius roseus</name>
    <dbReference type="NCBI Taxonomy" id="2511997"/>
    <lineage>
        <taxon>Archaea</taxon>
        <taxon>Methanobacteriati</taxon>
        <taxon>Methanobacteriota</taxon>
        <taxon>Stenosarchaea group</taxon>
        <taxon>Halobacteria</taxon>
        <taxon>Halobacteriales</taxon>
        <taxon>Haloferacaceae</taxon>
        <taxon>Halonotius</taxon>
    </lineage>
</organism>
<keyword evidence="4 6" id="KW-0133">Cell shape</keyword>
<dbReference type="Pfam" id="PF21011">
    <property type="entry name" value="CetZ_C"/>
    <property type="match status" value="1"/>
</dbReference>
<feature type="compositionally biased region" description="Basic and acidic residues" evidence="7">
    <location>
        <begin position="430"/>
        <end position="439"/>
    </location>
</feature>
<dbReference type="InterPro" id="IPR032907">
    <property type="entry name" value="CetZ"/>
</dbReference>
<evidence type="ECO:0000256" key="5">
    <source>
        <dbReference type="ARBA" id="ARBA00023134"/>
    </source>
</evidence>
<dbReference type="EMBL" id="SESI01000004">
    <property type="protein sequence ID" value="TQQ79026.1"/>
    <property type="molecule type" value="Genomic_DNA"/>
</dbReference>
<feature type="domain" description="Tubulin/FtsZ GTPase" evidence="8">
    <location>
        <begin position="2"/>
        <end position="230"/>
    </location>
</feature>
<dbReference type="CDD" id="cd02202">
    <property type="entry name" value="CetZ_tubulin-like"/>
    <property type="match status" value="1"/>
</dbReference>
<reference evidence="9 10" key="1">
    <citation type="submission" date="2019-02" db="EMBL/GenBank/DDBJ databases">
        <title>Halonotius sp. a new haloqrchaeon isolated from saline water.</title>
        <authorList>
            <person name="Duran-Viseras A."/>
            <person name="Sanchez-Porro C."/>
            <person name="Ventosa A."/>
        </authorList>
    </citation>
    <scope>NUCLEOTIDE SEQUENCE [LARGE SCALE GENOMIC DNA]</scope>
    <source>
        <strain evidence="9 10">F9-27</strain>
    </source>
</reference>
<dbReference type="Gene3D" id="3.30.1330.20">
    <property type="entry name" value="Tubulin/FtsZ, C-terminal domain"/>
    <property type="match status" value="1"/>
</dbReference>
<dbReference type="GO" id="GO:0032153">
    <property type="term" value="C:cell division site"/>
    <property type="evidence" value="ECO:0007669"/>
    <property type="project" value="TreeGrafter"/>
</dbReference>
<feature type="binding site" evidence="6">
    <location>
        <position position="212"/>
    </location>
    <ligand>
        <name>GTP</name>
        <dbReference type="ChEBI" id="CHEBI:37565"/>
    </ligand>
</feature>
<dbReference type="PANTHER" id="PTHR30314">
    <property type="entry name" value="CELL DIVISION PROTEIN FTSZ-RELATED"/>
    <property type="match status" value="1"/>
</dbReference>
<dbReference type="RefSeq" id="WP_142444499.1">
    <property type="nucleotide sequence ID" value="NZ_SESI01000004.1"/>
</dbReference>
<keyword evidence="2 6" id="KW-0963">Cytoplasm</keyword>
<dbReference type="InterPro" id="IPR037103">
    <property type="entry name" value="Tubulin/FtsZ-like_C"/>
</dbReference>
<accession>A0A544QKX8</accession>
<dbReference type="InterPro" id="IPR036525">
    <property type="entry name" value="Tubulin/FtsZ_GTPase_sf"/>
</dbReference>
<keyword evidence="9" id="KW-0131">Cell cycle</keyword>
<feature type="region of interest" description="Disordered" evidence="7">
    <location>
        <begin position="415"/>
        <end position="533"/>
    </location>
</feature>
<gene>
    <name evidence="6" type="primary">cetZ</name>
    <name evidence="9" type="ORF">EWF95_12920</name>
</gene>
<keyword evidence="3 6" id="KW-0547">Nucleotide-binding</keyword>
<comment type="similarity">
    <text evidence="1 6">Belongs to the CetZ family.</text>
</comment>
<feature type="binding site" evidence="6">
    <location>
        <begin position="135"/>
        <end position="137"/>
    </location>
    <ligand>
        <name>GTP</name>
        <dbReference type="ChEBI" id="CHEBI:37565"/>
    </ligand>
</feature>
<protein>
    <recommendedName>
        <fullName evidence="6">Tubulin-like protein CetZ</fullName>
    </recommendedName>
</protein>
<name>A0A544QKX8_9EURY</name>
<evidence type="ECO:0000256" key="4">
    <source>
        <dbReference type="ARBA" id="ARBA00022960"/>
    </source>
</evidence>
<keyword evidence="5 6" id="KW-0342">GTP-binding</keyword>
<dbReference type="GO" id="GO:0008360">
    <property type="term" value="P:regulation of cell shape"/>
    <property type="evidence" value="ECO:0007669"/>
    <property type="project" value="UniProtKB-UniRule"/>
</dbReference>
<dbReference type="GO" id="GO:0005737">
    <property type="term" value="C:cytoplasm"/>
    <property type="evidence" value="ECO:0007669"/>
    <property type="project" value="UniProtKB-SubCell"/>
</dbReference>